<evidence type="ECO:0008006" key="3">
    <source>
        <dbReference type="Google" id="ProtNLM"/>
    </source>
</evidence>
<evidence type="ECO:0000313" key="2">
    <source>
        <dbReference type="Proteomes" id="UP000245369"/>
    </source>
</evidence>
<reference evidence="1 2" key="1">
    <citation type="submission" date="2018-05" db="EMBL/GenBank/DDBJ databases">
        <title>Complete genome sequences of Streptococcus sobrinus.</title>
        <authorList>
            <person name="Sales M."/>
            <person name="Jensen P.A."/>
        </authorList>
    </citation>
    <scope>NUCLEOTIDE SEQUENCE [LARGE SCALE GENOMIC DNA]</scope>
    <source>
        <strain evidence="1 2">SL1</strain>
    </source>
</reference>
<proteinExistence type="predicted"/>
<keyword evidence="2" id="KW-1185">Reference proteome</keyword>
<dbReference type="GeneID" id="93923297"/>
<dbReference type="RefSeq" id="WP_019785063.1">
    <property type="nucleotide sequence ID" value="NZ_CP029490.1"/>
</dbReference>
<sequence>MNTVTLDSMAFDNFEVAGTPVLSEAEGGSVLGGIIVGAGAGFVGAMKGAEEGTSGGAALSFIPVVGPYMEAGCAIGGSVIGGISGAYAGYKIGDKLF</sequence>
<dbReference type="EMBL" id="CP029490">
    <property type="protein sequence ID" value="AWN20194.1"/>
    <property type="molecule type" value="Genomic_DNA"/>
</dbReference>
<accession>A0ABM6W4Q5</accession>
<name>A0ABM6W4Q5_9STRE</name>
<protein>
    <recommendedName>
        <fullName evidence="3">Bacteriocin class II with double-glycine leader peptide</fullName>
    </recommendedName>
</protein>
<gene>
    <name evidence="1" type="ORF">DK182_02040</name>
</gene>
<evidence type="ECO:0000313" key="1">
    <source>
        <dbReference type="EMBL" id="AWN20194.1"/>
    </source>
</evidence>
<organism evidence="1 2">
    <name type="scientific">Streptococcus sobrinus</name>
    <dbReference type="NCBI Taxonomy" id="1310"/>
    <lineage>
        <taxon>Bacteria</taxon>
        <taxon>Bacillati</taxon>
        <taxon>Bacillota</taxon>
        <taxon>Bacilli</taxon>
        <taxon>Lactobacillales</taxon>
        <taxon>Streptococcaceae</taxon>
        <taxon>Streptococcus</taxon>
    </lineage>
</organism>
<dbReference type="Proteomes" id="UP000245369">
    <property type="component" value="Chromosome"/>
</dbReference>